<evidence type="ECO:0000256" key="7">
    <source>
        <dbReference type="ARBA" id="ARBA00023136"/>
    </source>
</evidence>
<dbReference type="PANTHER" id="PTHR34584:SF1">
    <property type="entry name" value="NA(+)_H(+) ANTIPORTER SUBUNIT E1"/>
    <property type="match status" value="1"/>
</dbReference>
<evidence type="ECO:0000256" key="8">
    <source>
        <dbReference type="SAM" id="Phobius"/>
    </source>
</evidence>
<accession>A0A173XHZ2</accession>
<dbReference type="PANTHER" id="PTHR34584">
    <property type="entry name" value="NA(+)/H(+) ANTIPORTER SUBUNIT E1"/>
    <property type="match status" value="1"/>
</dbReference>
<keyword evidence="3" id="KW-0813">Transport</keyword>
<dbReference type="GO" id="GO:0005886">
    <property type="term" value="C:plasma membrane"/>
    <property type="evidence" value="ECO:0007669"/>
    <property type="project" value="UniProtKB-SubCell"/>
</dbReference>
<dbReference type="RefSeq" id="WP_042394263.1">
    <property type="nucleotide sequence ID" value="NZ_CYYT01000010.1"/>
</dbReference>
<evidence type="ECO:0000256" key="3">
    <source>
        <dbReference type="ARBA" id="ARBA00022449"/>
    </source>
</evidence>
<dbReference type="GO" id="GO:0008324">
    <property type="term" value="F:monoatomic cation transmembrane transporter activity"/>
    <property type="evidence" value="ECO:0007669"/>
    <property type="project" value="InterPro"/>
</dbReference>
<proteinExistence type="inferred from homology"/>
<dbReference type="GO" id="GO:0015297">
    <property type="term" value="F:antiporter activity"/>
    <property type="evidence" value="ECO:0007669"/>
    <property type="project" value="UniProtKB-KW"/>
</dbReference>
<dbReference type="GeneID" id="83010552"/>
<feature type="transmembrane region" description="Helical" evidence="8">
    <location>
        <begin position="66"/>
        <end position="83"/>
    </location>
</feature>
<dbReference type="InterPro" id="IPR002758">
    <property type="entry name" value="Cation_antiport_E"/>
</dbReference>
<name>A0A173XHZ2_9CLOT</name>
<feature type="transmembrane region" description="Helical" evidence="8">
    <location>
        <begin position="6"/>
        <end position="24"/>
    </location>
</feature>
<sequence>MKRWTAFLGTFILSYLFWILFLMQDFNILKLGAQEIIVGAIVAAIVSLFSSQYFAREDGMWLFKKFRIINLIAFIPVYLWELIKANFSVAIKSLSPKIDINPGIVKITTDLNSDYGLAMLSNCITLTPGTITMDIYEDEDNKNAMYIHWIDATTEDTKEASEIIKGKFEYFVRRLFK</sequence>
<evidence type="ECO:0000256" key="6">
    <source>
        <dbReference type="ARBA" id="ARBA00022989"/>
    </source>
</evidence>
<feature type="transmembrane region" description="Helical" evidence="8">
    <location>
        <begin position="36"/>
        <end position="54"/>
    </location>
</feature>
<comment type="subcellular location">
    <subcellularLocation>
        <location evidence="1">Cell membrane</location>
        <topology evidence="1">Multi-pass membrane protein</topology>
    </subcellularLocation>
</comment>
<evidence type="ECO:0000256" key="4">
    <source>
        <dbReference type="ARBA" id="ARBA00022475"/>
    </source>
</evidence>
<dbReference type="Pfam" id="PF01899">
    <property type="entry name" value="MNHE"/>
    <property type="match status" value="1"/>
</dbReference>
<gene>
    <name evidence="9" type="primary">shaE</name>
    <name evidence="9" type="ORF">ERS852470_00102</name>
</gene>
<evidence type="ECO:0000256" key="5">
    <source>
        <dbReference type="ARBA" id="ARBA00022692"/>
    </source>
</evidence>
<dbReference type="EMBL" id="CYZV01000001">
    <property type="protein sequence ID" value="CUN51441.1"/>
    <property type="molecule type" value="Genomic_DNA"/>
</dbReference>
<organism evidence="9 10">
    <name type="scientific">Clostridium disporicum</name>
    <dbReference type="NCBI Taxonomy" id="84024"/>
    <lineage>
        <taxon>Bacteria</taxon>
        <taxon>Bacillati</taxon>
        <taxon>Bacillota</taxon>
        <taxon>Clostridia</taxon>
        <taxon>Eubacteriales</taxon>
        <taxon>Clostridiaceae</taxon>
        <taxon>Clostridium</taxon>
    </lineage>
</organism>
<dbReference type="AlphaFoldDB" id="A0A173XHZ2"/>
<comment type="similarity">
    <text evidence="2">Belongs to the CPA3 antiporters (TC 2.A.63) subunit E family.</text>
</comment>
<evidence type="ECO:0000256" key="2">
    <source>
        <dbReference type="ARBA" id="ARBA00006228"/>
    </source>
</evidence>
<protein>
    <submittedName>
        <fullName evidence="9">Sodium/proton antiporter shaE</fullName>
    </submittedName>
</protein>
<evidence type="ECO:0000256" key="1">
    <source>
        <dbReference type="ARBA" id="ARBA00004651"/>
    </source>
</evidence>
<evidence type="ECO:0000313" key="10">
    <source>
        <dbReference type="Proteomes" id="UP000095558"/>
    </source>
</evidence>
<keyword evidence="5 8" id="KW-0812">Transmembrane</keyword>
<reference evidence="9 10" key="1">
    <citation type="submission" date="2015-09" db="EMBL/GenBank/DDBJ databases">
        <authorList>
            <consortium name="Pathogen Informatics"/>
        </authorList>
    </citation>
    <scope>NUCLEOTIDE SEQUENCE [LARGE SCALE GENOMIC DNA]</scope>
    <source>
        <strain evidence="9 10">2789STDY5834855</strain>
    </source>
</reference>
<keyword evidence="4" id="KW-1003">Cell membrane</keyword>
<dbReference type="OrthoDB" id="9800498at2"/>
<dbReference type="Proteomes" id="UP000095558">
    <property type="component" value="Unassembled WGS sequence"/>
</dbReference>
<evidence type="ECO:0000313" key="9">
    <source>
        <dbReference type="EMBL" id="CUN51441.1"/>
    </source>
</evidence>
<keyword evidence="6 8" id="KW-1133">Transmembrane helix</keyword>
<keyword evidence="3" id="KW-0050">Antiport</keyword>
<keyword evidence="7 8" id="KW-0472">Membrane</keyword>
<dbReference type="PIRSF" id="PIRSF019239">
    <property type="entry name" value="MrpE"/>
    <property type="match status" value="1"/>
</dbReference>